<evidence type="ECO:0000256" key="2">
    <source>
        <dbReference type="ARBA" id="ARBA00022679"/>
    </source>
</evidence>
<accession>A0A9E2KHE4</accession>
<protein>
    <submittedName>
        <fullName evidence="4">Colanic acid biosynthesis acetyltransferase</fullName>
    </submittedName>
</protein>
<dbReference type="GO" id="GO:0005829">
    <property type="term" value="C:cytosol"/>
    <property type="evidence" value="ECO:0007669"/>
    <property type="project" value="TreeGrafter"/>
</dbReference>
<dbReference type="InterPro" id="IPR051159">
    <property type="entry name" value="Hexapeptide_acetyltransf"/>
</dbReference>
<reference evidence="4" key="2">
    <citation type="submission" date="2021-04" db="EMBL/GenBank/DDBJ databases">
        <authorList>
            <person name="Gilroy R."/>
        </authorList>
    </citation>
    <scope>NUCLEOTIDE SEQUENCE</scope>
    <source>
        <strain evidence="4">B3-3758</strain>
    </source>
</reference>
<comment type="similarity">
    <text evidence="1">Belongs to the transferase hexapeptide repeat family.</text>
</comment>
<dbReference type="EMBL" id="JAHLFO010000110">
    <property type="protein sequence ID" value="MBU3814385.1"/>
    <property type="molecule type" value="Genomic_DNA"/>
</dbReference>
<evidence type="ECO:0000256" key="3">
    <source>
        <dbReference type="ARBA" id="ARBA00022737"/>
    </source>
</evidence>
<comment type="caution">
    <text evidence="4">The sequence shown here is derived from an EMBL/GenBank/DDBJ whole genome shotgun (WGS) entry which is preliminary data.</text>
</comment>
<name>A0A9E2KHE4_9BACE</name>
<dbReference type="Proteomes" id="UP000824236">
    <property type="component" value="Unassembled WGS sequence"/>
</dbReference>
<keyword evidence="3" id="KW-0677">Repeat</keyword>
<reference evidence="4" key="1">
    <citation type="journal article" date="2021" name="PeerJ">
        <title>Extensive microbial diversity within the chicken gut microbiome revealed by metagenomics and culture.</title>
        <authorList>
            <person name="Gilroy R."/>
            <person name="Ravi A."/>
            <person name="Getino M."/>
            <person name="Pursley I."/>
            <person name="Horton D.L."/>
            <person name="Alikhan N.F."/>
            <person name="Baker D."/>
            <person name="Gharbi K."/>
            <person name="Hall N."/>
            <person name="Watson M."/>
            <person name="Adriaenssens E.M."/>
            <person name="Foster-Nyarko E."/>
            <person name="Jarju S."/>
            <person name="Secka A."/>
            <person name="Antonio M."/>
            <person name="Oren A."/>
            <person name="Chaudhuri R.R."/>
            <person name="La Ragione R."/>
            <person name="Hildebrand F."/>
            <person name="Pallen M.J."/>
        </authorList>
    </citation>
    <scope>NUCLEOTIDE SEQUENCE</scope>
    <source>
        <strain evidence="4">B3-3758</strain>
    </source>
</reference>
<dbReference type="CDD" id="cd05825">
    <property type="entry name" value="LbH_wcaF_like"/>
    <property type="match status" value="1"/>
</dbReference>
<gene>
    <name evidence="4" type="ORF">H9791_07745</name>
</gene>
<dbReference type="PANTHER" id="PTHR23416">
    <property type="entry name" value="SIALIC ACID SYNTHASE-RELATED"/>
    <property type="match status" value="1"/>
</dbReference>
<dbReference type="Gene3D" id="2.160.10.10">
    <property type="entry name" value="Hexapeptide repeat proteins"/>
    <property type="match status" value="1"/>
</dbReference>
<dbReference type="SUPFAM" id="SSF51161">
    <property type="entry name" value="Trimeric LpxA-like enzymes"/>
    <property type="match status" value="1"/>
</dbReference>
<proteinExistence type="inferred from homology"/>
<dbReference type="InterPro" id="IPR018357">
    <property type="entry name" value="Hexapep_transf_CS"/>
</dbReference>
<evidence type="ECO:0000313" key="5">
    <source>
        <dbReference type="Proteomes" id="UP000824236"/>
    </source>
</evidence>
<sequence>MHFQSPYTTANRVKRMLWRICWTLLARPFPKSTFMPWKRCLLRLFGAKVADTANVYASASVFMPWNLVMKDHACLASGVDCYNAALIELGVNATVSQRAFLCTASHDITSPCHEQIERPIMIADRAWVAAEAFIGPGVTVGKGAVVGARAAVFKDVEPWTVVGGNPARFIKKRVICSEE</sequence>
<dbReference type="PANTHER" id="PTHR23416:SF23">
    <property type="entry name" value="ACETYLTRANSFERASE C18B11.09C-RELATED"/>
    <property type="match status" value="1"/>
</dbReference>
<dbReference type="AlphaFoldDB" id="A0A9E2KHE4"/>
<dbReference type="PROSITE" id="PS00101">
    <property type="entry name" value="HEXAPEP_TRANSFERASES"/>
    <property type="match status" value="1"/>
</dbReference>
<dbReference type="GO" id="GO:0008374">
    <property type="term" value="F:O-acyltransferase activity"/>
    <property type="evidence" value="ECO:0007669"/>
    <property type="project" value="TreeGrafter"/>
</dbReference>
<dbReference type="InterPro" id="IPR011004">
    <property type="entry name" value="Trimer_LpxA-like_sf"/>
</dbReference>
<keyword evidence="2" id="KW-0808">Transferase</keyword>
<evidence type="ECO:0000256" key="1">
    <source>
        <dbReference type="ARBA" id="ARBA00007274"/>
    </source>
</evidence>
<evidence type="ECO:0000313" key="4">
    <source>
        <dbReference type="EMBL" id="MBU3814385.1"/>
    </source>
</evidence>
<organism evidence="4 5">
    <name type="scientific">Candidatus Bacteroides intestinipullorum</name>
    <dbReference type="NCBI Taxonomy" id="2838471"/>
    <lineage>
        <taxon>Bacteria</taxon>
        <taxon>Pseudomonadati</taxon>
        <taxon>Bacteroidota</taxon>
        <taxon>Bacteroidia</taxon>
        <taxon>Bacteroidales</taxon>
        <taxon>Bacteroidaceae</taxon>
        <taxon>Bacteroides</taxon>
    </lineage>
</organism>